<dbReference type="Gene3D" id="3.40.50.12780">
    <property type="entry name" value="N-terminal domain of ligase-like"/>
    <property type="match status" value="1"/>
</dbReference>
<dbReference type="InterPro" id="IPR020806">
    <property type="entry name" value="PKS_PP-bd"/>
</dbReference>
<dbReference type="InterPro" id="IPR045851">
    <property type="entry name" value="AMP-bd_C_sf"/>
</dbReference>
<evidence type="ECO:0000256" key="1">
    <source>
        <dbReference type="ARBA" id="ARBA00022450"/>
    </source>
</evidence>
<dbReference type="SMART" id="SM00823">
    <property type="entry name" value="PKS_PP"/>
    <property type="match status" value="1"/>
</dbReference>
<dbReference type="PROSITE" id="PS00455">
    <property type="entry name" value="AMP_BINDING"/>
    <property type="match status" value="1"/>
</dbReference>
<feature type="transmembrane region" description="Helical" evidence="4">
    <location>
        <begin position="648"/>
        <end position="667"/>
    </location>
</feature>
<dbReference type="CDD" id="cd05930">
    <property type="entry name" value="A_NRPS"/>
    <property type="match status" value="1"/>
</dbReference>
<evidence type="ECO:0000256" key="4">
    <source>
        <dbReference type="SAM" id="Phobius"/>
    </source>
</evidence>
<dbReference type="NCBIfam" id="TIGR01733">
    <property type="entry name" value="AA-adenyl-dom"/>
    <property type="match status" value="1"/>
</dbReference>
<dbReference type="InterPro" id="IPR000873">
    <property type="entry name" value="AMP-dep_synth/lig_dom"/>
</dbReference>
<evidence type="ECO:0000256" key="2">
    <source>
        <dbReference type="ARBA" id="ARBA00022553"/>
    </source>
</evidence>
<organism evidence="6 7">
    <name type="scientific">Nostocoides vanveenii</name>
    <dbReference type="NCBI Taxonomy" id="330835"/>
    <lineage>
        <taxon>Bacteria</taxon>
        <taxon>Bacillati</taxon>
        <taxon>Actinomycetota</taxon>
        <taxon>Actinomycetes</taxon>
        <taxon>Micrococcales</taxon>
        <taxon>Intrasporangiaceae</taxon>
        <taxon>Nostocoides</taxon>
    </lineage>
</organism>
<keyword evidence="2" id="KW-0597">Phosphoprotein</keyword>
<dbReference type="InterPro" id="IPR020845">
    <property type="entry name" value="AMP-binding_CS"/>
</dbReference>
<dbReference type="Gene3D" id="3.30.300.30">
    <property type="match status" value="1"/>
</dbReference>
<reference evidence="7" key="1">
    <citation type="journal article" date="2019" name="Int. J. Syst. Evol. Microbiol.">
        <title>The Global Catalogue of Microorganisms (GCM) 10K type strain sequencing project: providing services to taxonomists for standard genome sequencing and annotation.</title>
        <authorList>
            <consortium name="The Broad Institute Genomics Platform"/>
            <consortium name="The Broad Institute Genome Sequencing Center for Infectious Disease"/>
            <person name="Wu L."/>
            <person name="Ma J."/>
        </authorList>
    </citation>
    <scope>NUCLEOTIDE SEQUENCE [LARGE SCALE GENOMIC DNA]</scope>
    <source>
        <strain evidence="7">JCM 15591</strain>
    </source>
</reference>
<dbReference type="Pfam" id="PF00550">
    <property type="entry name" value="PP-binding"/>
    <property type="match status" value="1"/>
</dbReference>
<evidence type="ECO:0000313" key="6">
    <source>
        <dbReference type="EMBL" id="GAA1750744.1"/>
    </source>
</evidence>
<feature type="region of interest" description="Disordered" evidence="3">
    <location>
        <begin position="1053"/>
        <end position="1077"/>
    </location>
</feature>
<comment type="caution">
    <text evidence="6">The sequence shown here is derived from an EMBL/GenBank/DDBJ whole genome shotgun (WGS) entry which is preliminary data.</text>
</comment>
<name>A0ABP4WBR2_9MICO</name>
<keyword evidence="4" id="KW-0472">Membrane</keyword>
<proteinExistence type="predicted"/>
<feature type="transmembrane region" description="Helical" evidence="4">
    <location>
        <begin position="1097"/>
        <end position="1118"/>
    </location>
</feature>
<keyword evidence="7" id="KW-1185">Reference proteome</keyword>
<dbReference type="InterPro" id="IPR010071">
    <property type="entry name" value="AA_adenyl_dom"/>
</dbReference>
<dbReference type="EMBL" id="BAAAPN010000023">
    <property type="protein sequence ID" value="GAA1750744.1"/>
    <property type="molecule type" value="Genomic_DNA"/>
</dbReference>
<keyword evidence="4" id="KW-1133">Transmembrane helix</keyword>
<feature type="transmembrane region" description="Helical" evidence="4">
    <location>
        <begin position="891"/>
        <end position="913"/>
    </location>
</feature>
<sequence length="1329" mass="139938">MSEPAAGTGEALRRGTLAPPPRTLVDIFRATVRRCPDEPALDNGAEVLTYAEFDDAASEVAEALAAAGVGPGDKVGVRIASGTTDLYVAIMGILLAGAAYVPVDADDPDERARTVFEEAAVAAVLGDGLTITVPRARSAREPEGPSVADDAWVIFTSGSTGKPKGVAVTHRSAAAFVDAESRMFLQENPIAPGDRVMAGLSVAFDASCEEMWLAWRYGACLVPAPRSLVRSGMDLAPWLTANRITIVSTVPTLVALWPIEALAKVRLVILGGEALPPELNARLVRPGREVWNTYGPTEATVVACGARMTGEPPVRIGLPLDGWDLAVVDGAGQEVPAGESGELIIGGVGLARYLDPVKDAEVYAAMPTLGWERAYRSGDLVVNDPEGLRFLGRADDQVKVGGRRIELGEIDSALLALPGVSAAAVAVRATASGSKILVGYVTVDEAFDARAAMAHLRATMPAALVPRLAPVASLPTRISGKIDRDALPWPLPTVGRPDGASGLRLDGTQERIRGLWEEIIGAAPERLDDDFFDLGGGSLMAAQMVARLRETHPEITIADIYDHPTLAALAAHLDEMAIPTSRLNKNVRPVERKTQAGQVAAHLPLTTIRGLRWLTYVAIATNLLAAGGPLARVTPGGAGLPLAHPVSWWWPLVGAVVLITPVGRMLLAAAGARVILAGITPGDYPRGGRVNMRVWLAERWVDEVGATSSAGAVLLRWYARLLGADIGRDVDLHALPPVTGMLRIGDGASIEPEVDLTGHWLDGDRLKIGPVRIGRDARVGARSTLCPGADIGDGAEVVAGSAVFGQVPAGERWSGSPARSTGQPAAAWWSATPPVDATGRRLNKPRWVLAYAASSLVIAGLPMLAIAAGALTAWPAVRHTGSAGAALAAAAWWLPVGTLTGFVTLALMILLLVRLLGWGLTPGTHPVQGRQAWQAWSTIRLLDEARTWLFPLYSSALTPPWLRALGARLGPDVEASTVLLIPKLTTVGQGAFLADDTLIGGYELGGGWLRVDEVKVGKHAFVGNSGMAAPGRKVPKAGLVAVLSAAPRKREAKAGTSWVGSPPEQLRRAPGEVDQQRTFHPPTHLRVARALVEACRFIPQCLAVALALVTVAALWALTGKGWPLAAALSGVVLMAAGAIAAALTTAAKWLLVGKVRPGDHPLWSSFVWRNELADTFTEVIAAPWFARATTGTPVLNLWLRTLGARVGAGVWCETYWLPEPDLIDLRDGATVGQGCVVQTHLFHDRVLSLDTVTLRAGSTLGPNSVVLPAATLGRHATIGPASLVMRGESVPDKSRWIGNPISPWSQEHDHIGELAAILAEPDILTRPGH</sequence>
<dbReference type="SUPFAM" id="SSF56801">
    <property type="entry name" value="Acetyl-CoA synthetase-like"/>
    <property type="match status" value="1"/>
</dbReference>
<dbReference type="InterPro" id="IPR012728">
    <property type="entry name" value="Pls/PosA_C"/>
</dbReference>
<dbReference type="SUPFAM" id="SSF47336">
    <property type="entry name" value="ACP-like"/>
    <property type="match status" value="1"/>
</dbReference>
<dbReference type="Gene3D" id="2.160.10.10">
    <property type="entry name" value="Hexapeptide repeat proteins"/>
    <property type="match status" value="2"/>
</dbReference>
<feature type="transmembrane region" description="Helical" evidence="4">
    <location>
        <begin position="1124"/>
        <end position="1147"/>
    </location>
</feature>
<protein>
    <submittedName>
        <fullName evidence="6">Non-ribosomal peptide synthetase</fullName>
    </submittedName>
</protein>
<dbReference type="InterPro" id="IPR011004">
    <property type="entry name" value="Trimer_LpxA-like_sf"/>
</dbReference>
<evidence type="ECO:0000259" key="5">
    <source>
        <dbReference type="PROSITE" id="PS50075"/>
    </source>
</evidence>
<dbReference type="Proteomes" id="UP001501475">
    <property type="component" value="Unassembled WGS sequence"/>
</dbReference>
<feature type="domain" description="Carrier" evidence="5">
    <location>
        <begin position="503"/>
        <end position="577"/>
    </location>
</feature>
<dbReference type="PANTHER" id="PTHR45527:SF1">
    <property type="entry name" value="FATTY ACID SYNTHASE"/>
    <property type="match status" value="1"/>
</dbReference>
<dbReference type="Pfam" id="PF00501">
    <property type="entry name" value="AMP-binding"/>
    <property type="match status" value="1"/>
</dbReference>
<feature type="transmembrane region" description="Helical" evidence="4">
    <location>
        <begin position="848"/>
        <end position="871"/>
    </location>
</feature>
<feature type="compositionally biased region" description="Basic and acidic residues" evidence="3">
    <location>
        <begin position="1065"/>
        <end position="1077"/>
    </location>
</feature>
<dbReference type="PANTHER" id="PTHR45527">
    <property type="entry name" value="NONRIBOSOMAL PEPTIDE SYNTHETASE"/>
    <property type="match status" value="1"/>
</dbReference>
<dbReference type="NCBIfam" id="TIGR02353">
    <property type="entry name" value="NRPS_term_dom"/>
    <property type="match status" value="1"/>
</dbReference>
<evidence type="ECO:0000313" key="7">
    <source>
        <dbReference type="Proteomes" id="UP001501475"/>
    </source>
</evidence>
<dbReference type="InterPro" id="IPR042099">
    <property type="entry name" value="ANL_N_sf"/>
</dbReference>
<dbReference type="Gene3D" id="1.10.1200.10">
    <property type="entry name" value="ACP-like"/>
    <property type="match status" value="1"/>
</dbReference>
<dbReference type="SUPFAM" id="SSF51161">
    <property type="entry name" value="Trimeric LpxA-like enzymes"/>
    <property type="match status" value="3"/>
</dbReference>
<accession>A0ABP4WBR2</accession>
<keyword evidence="4" id="KW-0812">Transmembrane</keyword>
<gene>
    <name evidence="6" type="ORF">GCM10009810_08930</name>
</gene>
<evidence type="ECO:0000256" key="3">
    <source>
        <dbReference type="SAM" id="MobiDB-lite"/>
    </source>
</evidence>
<dbReference type="InterPro" id="IPR036736">
    <property type="entry name" value="ACP-like_sf"/>
</dbReference>
<dbReference type="RefSeq" id="WP_344062692.1">
    <property type="nucleotide sequence ID" value="NZ_BAAAPN010000023.1"/>
</dbReference>
<keyword evidence="1" id="KW-0596">Phosphopantetheine</keyword>
<dbReference type="PROSITE" id="PS50075">
    <property type="entry name" value="CARRIER"/>
    <property type="match status" value="1"/>
</dbReference>
<dbReference type="InterPro" id="IPR009081">
    <property type="entry name" value="PP-bd_ACP"/>
</dbReference>